<keyword evidence="2" id="KW-0963">Cytoplasm</keyword>
<comment type="caution">
    <text evidence="6">The sequence shown here is derived from an EMBL/GenBank/DDBJ whole genome shotgun (WGS) entry which is preliminary data.</text>
</comment>
<name>A0A368L3U2_9BURK</name>
<evidence type="ECO:0000256" key="4">
    <source>
        <dbReference type="ARBA" id="ARBA00023186"/>
    </source>
</evidence>
<dbReference type="Proteomes" id="UP000252357">
    <property type="component" value="Unassembled WGS sequence"/>
</dbReference>
<dbReference type="InterPro" id="IPR008622">
    <property type="entry name" value="FliT"/>
</dbReference>
<keyword evidence="6" id="KW-0282">Flagellum</keyword>
<accession>A0A368L3U2</accession>
<keyword evidence="6" id="KW-0969">Cilium</keyword>
<evidence type="ECO:0000256" key="2">
    <source>
        <dbReference type="ARBA" id="ARBA00022490"/>
    </source>
</evidence>
<dbReference type="GO" id="GO:0044781">
    <property type="term" value="P:bacterial-type flagellum organization"/>
    <property type="evidence" value="ECO:0007669"/>
    <property type="project" value="UniProtKB-KW"/>
</dbReference>
<proteinExistence type="predicted"/>
<evidence type="ECO:0000256" key="1">
    <source>
        <dbReference type="ARBA" id="ARBA00004514"/>
    </source>
</evidence>
<dbReference type="RefSeq" id="WP_114402308.1">
    <property type="nucleotide sequence ID" value="NZ_QPGB01000002.1"/>
</dbReference>
<organism evidence="6 7">
    <name type="scientific">Parvibium lacunae</name>
    <dbReference type="NCBI Taxonomy" id="1888893"/>
    <lineage>
        <taxon>Bacteria</taxon>
        <taxon>Pseudomonadati</taxon>
        <taxon>Pseudomonadota</taxon>
        <taxon>Betaproteobacteria</taxon>
        <taxon>Burkholderiales</taxon>
        <taxon>Alcaligenaceae</taxon>
        <taxon>Parvibium</taxon>
    </lineage>
</organism>
<gene>
    <name evidence="6" type="ORF">DU000_05200</name>
</gene>
<comment type="subcellular location">
    <subcellularLocation>
        <location evidence="1">Cytoplasm</location>
        <location evidence="1">Cytosol</location>
    </subcellularLocation>
</comment>
<dbReference type="EMBL" id="QPGB01000002">
    <property type="protein sequence ID" value="RCS58224.1"/>
    <property type="molecule type" value="Genomic_DNA"/>
</dbReference>
<evidence type="ECO:0000313" key="7">
    <source>
        <dbReference type="Proteomes" id="UP000252357"/>
    </source>
</evidence>
<dbReference type="Pfam" id="PF05400">
    <property type="entry name" value="FliT"/>
    <property type="match status" value="1"/>
</dbReference>
<dbReference type="OrthoDB" id="8687480at2"/>
<keyword evidence="3" id="KW-1005">Bacterial flagellum biogenesis</keyword>
<keyword evidence="4" id="KW-0143">Chaperone</keyword>
<evidence type="ECO:0000313" key="6">
    <source>
        <dbReference type="EMBL" id="RCS58224.1"/>
    </source>
</evidence>
<evidence type="ECO:0000256" key="3">
    <source>
        <dbReference type="ARBA" id="ARBA00022795"/>
    </source>
</evidence>
<keyword evidence="6" id="KW-0966">Cell projection</keyword>
<sequence>MTHSTHPNVIDYYEQIASKSGEMLLAAKAGDWDMLCQKENESANLIEQLRALGEQPVLNDTDRKRRLQLLKKILADDAQIRELTEPWVKQLQSMLHSSQNSRRLGAAYS</sequence>
<keyword evidence="7" id="KW-1185">Reference proteome</keyword>
<evidence type="ECO:0000256" key="5">
    <source>
        <dbReference type="ARBA" id="ARBA00093797"/>
    </source>
</evidence>
<protein>
    <recommendedName>
        <fullName evidence="5">Flagellar protein FliT</fullName>
    </recommendedName>
</protein>
<dbReference type="AlphaFoldDB" id="A0A368L3U2"/>
<dbReference type="Gene3D" id="1.20.58.380">
    <property type="entry name" value="Flagellar protein flit"/>
    <property type="match status" value="1"/>
</dbReference>
<reference evidence="6 7" key="1">
    <citation type="journal article" date="2018" name="Int. J. Syst. Evol. Microbiol.">
        <title>Parvibium lacunae gen. nov., sp. nov., a new member of the family Alcaligenaceae isolated from a freshwater pond.</title>
        <authorList>
            <person name="Chen W.M."/>
            <person name="Xie P.B."/>
            <person name="Hsu M.Y."/>
            <person name="Sheu S.Y."/>
        </authorList>
    </citation>
    <scope>NUCLEOTIDE SEQUENCE [LARGE SCALE GENOMIC DNA]</scope>
    <source>
        <strain evidence="6 7">KMB9</strain>
    </source>
</reference>